<feature type="non-terminal residue" evidence="4">
    <location>
        <position position="495"/>
    </location>
</feature>
<feature type="compositionally biased region" description="Low complexity" evidence="2">
    <location>
        <begin position="145"/>
        <end position="163"/>
    </location>
</feature>
<proteinExistence type="predicted"/>
<dbReference type="RefSeq" id="XP_007435319.2">
    <property type="nucleotide sequence ID" value="XM_007435257.2"/>
</dbReference>
<feature type="region of interest" description="Disordered" evidence="2">
    <location>
        <begin position="142"/>
        <end position="169"/>
    </location>
</feature>
<dbReference type="Proteomes" id="UP000695026">
    <property type="component" value="Unplaced"/>
</dbReference>
<evidence type="ECO:0000313" key="4">
    <source>
        <dbReference type="RefSeq" id="XP_007435319.2"/>
    </source>
</evidence>
<evidence type="ECO:0000256" key="2">
    <source>
        <dbReference type="SAM" id="MobiDB-lite"/>
    </source>
</evidence>
<dbReference type="GeneID" id="103066066"/>
<dbReference type="KEGG" id="pbi:103066066"/>
<reference evidence="4" key="1">
    <citation type="submission" date="2025-08" db="UniProtKB">
        <authorList>
            <consortium name="RefSeq"/>
        </authorList>
    </citation>
    <scope>IDENTIFICATION</scope>
    <source>
        <tissue evidence="4">Liver</tissue>
    </source>
</reference>
<feature type="coiled-coil region" evidence="1">
    <location>
        <begin position="99"/>
        <end position="126"/>
    </location>
</feature>
<organism evidence="3 4">
    <name type="scientific">Python bivittatus</name>
    <name type="common">Burmese python</name>
    <name type="synonym">Python molurus bivittatus</name>
    <dbReference type="NCBI Taxonomy" id="176946"/>
    <lineage>
        <taxon>Eukaryota</taxon>
        <taxon>Metazoa</taxon>
        <taxon>Chordata</taxon>
        <taxon>Craniata</taxon>
        <taxon>Vertebrata</taxon>
        <taxon>Euteleostomi</taxon>
        <taxon>Lepidosauria</taxon>
        <taxon>Squamata</taxon>
        <taxon>Bifurcata</taxon>
        <taxon>Unidentata</taxon>
        <taxon>Episquamata</taxon>
        <taxon>Toxicofera</taxon>
        <taxon>Serpentes</taxon>
        <taxon>Henophidia</taxon>
        <taxon>Pythonidae</taxon>
        <taxon>Python</taxon>
    </lineage>
</organism>
<name>A0A9F2WB08_PYTBI</name>
<dbReference type="AlphaFoldDB" id="A0A9F2WB08"/>
<keyword evidence="1" id="KW-0175">Coiled coil</keyword>
<dbReference type="OrthoDB" id="9045101at2759"/>
<evidence type="ECO:0000256" key="1">
    <source>
        <dbReference type="SAM" id="Coils"/>
    </source>
</evidence>
<protein>
    <submittedName>
        <fullName evidence="4">DNA-directed RNA polymerase, mitochondrial-like</fullName>
    </submittedName>
</protein>
<feature type="compositionally biased region" description="Basic and acidic residues" evidence="2">
    <location>
        <begin position="21"/>
        <end position="31"/>
    </location>
</feature>
<accession>A0A9F2WB08</accession>
<gene>
    <name evidence="4" type="primary">LOC103066066</name>
</gene>
<sequence length="495" mass="56145">MPPGSGGFQSSSGRLRGQPIGRRESQREESSPRVQSAAHAQEGDNHVGFRGRAVRCGGRRGEPMLKLQGTLLWGPGSLSVGVRCYSSARVKEETRKLWLHEQVELLEVLEARVKQLRADNESEVLKPKMQISQITKFKYFPHPNTQKTAAPQTQKTAAPQTAQGKRVPKDKAVRIVKPNFWKIKLKMEKYVTNMALLKTKTNALESILRSNQTLEGKNSPQFLASVWKSVAHGSEGTQKSSSNISPARRLAWEKIQSPVSSPTKASKEPVLKLNETLLQEMGVYQDEIQMSILAYIDTCLFLTQKKRALQCLLYFHNSLPLKKWLNAQMFSLLMCHYSKQAGLKQIGWLFSMLEENKLKPNQDCYMAVLSCMGRLNSESHIISRCIEQLQHDGFSLEDFFRDSTYEDSEVTMALRAIQKVKPDFKPHFFSPETCAVPLLEEFYKKEKPVSYAKLNFTVQDLQQRFRKQYSLENSDRVTIESVEAAKPITATAIKA</sequence>
<feature type="region of interest" description="Disordered" evidence="2">
    <location>
        <begin position="1"/>
        <end position="51"/>
    </location>
</feature>
<dbReference type="OMA" id="NSAELPW"/>
<evidence type="ECO:0000313" key="3">
    <source>
        <dbReference type="Proteomes" id="UP000695026"/>
    </source>
</evidence>
<keyword evidence="3" id="KW-1185">Reference proteome</keyword>